<comment type="caution">
    <text evidence="1">The sequence shown here is derived from an EMBL/GenBank/DDBJ whole genome shotgun (WGS) entry which is preliminary data.</text>
</comment>
<evidence type="ECO:0000313" key="1">
    <source>
        <dbReference type="EMBL" id="VTZ50246.1"/>
    </source>
</evidence>
<keyword evidence="2" id="KW-1185">Reference proteome</keyword>
<evidence type="ECO:0000313" key="2">
    <source>
        <dbReference type="Proteomes" id="UP000485880"/>
    </source>
</evidence>
<sequence>MKKTISPLPRAIGGRPDLAPFGNLKATSSPIGVVSEKIDRAASPLRAGPSPCSDSQYRADLAKVSKADPKWDAFA</sequence>
<proteinExistence type="predicted"/>
<accession>A0A8B6M649</accession>
<organism evidence="1 2">
    <name type="scientific">Methylocella tundrae</name>
    <dbReference type="NCBI Taxonomy" id="227605"/>
    <lineage>
        <taxon>Bacteria</taxon>
        <taxon>Pseudomonadati</taxon>
        <taxon>Pseudomonadota</taxon>
        <taxon>Alphaproteobacteria</taxon>
        <taxon>Hyphomicrobiales</taxon>
        <taxon>Beijerinckiaceae</taxon>
        <taxon>Methylocella</taxon>
    </lineage>
</organism>
<dbReference type="Proteomes" id="UP000485880">
    <property type="component" value="Unassembled WGS sequence"/>
</dbReference>
<reference evidence="1 2" key="1">
    <citation type="submission" date="2019-05" db="EMBL/GenBank/DDBJ databases">
        <authorList>
            <person name="Farhan Ul Haque M."/>
        </authorList>
    </citation>
    <scope>NUCLEOTIDE SEQUENCE [LARGE SCALE GENOMIC DNA]</scope>
    <source>
        <strain evidence="1">2</strain>
    </source>
</reference>
<name>A0A8B6M649_METTU</name>
<protein>
    <submittedName>
        <fullName evidence="1">Uncharacterized protein</fullName>
    </submittedName>
</protein>
<gene>
    <name evidence="1" type="ORF">MPC4_210053</name>
</gene>
<dbReference type="EMBL" id="CABFMQ020000078">
    <property type="protein sequence ID" value="VTZ50246.1"/>
    <property type="molecule type" value="Genomic_DNA"/>
</dbReference>
<dbReference type="AlphaFoldDB" id="A0A8B6M649"/>